<keyword evidence="12" id="KW-1185">Reference proteome</keyword>
<reference evidence="12" key="1">
    <citation type="submission" date="2015-03" db="EMBL/GenBank/DDBJ databases">
        <title>Draft genome sequence of a novel methanotroph (Sn10-6) isolated from flooded ricefield rhizosphere in India.</title>
        <authorList>
            <person name="Pandit P.S."/>
            <person name="Pore S.D."/>
            <person name="Arora P."/>
            <person name="Kapse N.G."/>
            <person name="Dhakephalkar P.K."/>
            <person name="Rahalkar M.C."/>
        </authorList>
    </citation>
    <scope>NUCLEOTIDE SEQUENCE [LARGE SCALE GENOMIC DNA]</scope>
    <source>
        <strain evidence="12">Sn10-6</strain>
    </source>
</reference>
<feature type="domain" description="Cytochrome c" evidence="10">
    <location>
        <begin position="193"/>
        <end position="307"/>
    </location>
</feature>
<dbReference type="Proteomes" id="UP000033684">
    <property type="component" value="Unassembled WGS sequence"/>
</dbReference>
<keyword evidence="3 9" id="KW-0479">Metal-binding</keyword>
<dbReference type="PANTHER" id="PTHR30600:SF7">
    <property type="entry name" value="CYTOCHROME C PEROXIDASE-RELATED"/>
    <property type="match status" value="1"/>
</dbReference>
<keyword evidence="6" id="KW-0560">Oxidoreductase</keyword>
<feature type="binding site" description="axial binding residue" evidence="9">
    <location>
        <position position="68"/>
    </location>
    <ligand>
        <name>heme c</name>
        <dbReference type="ChEBI" id="CHEBI:61717"/>
        <label>1</label>
    </ligand>
    <ligandPart>
        <name>Fe</name>
        <dbReference type="ChEBI" id="CHEBI:18248"/>
    </ligandPart>
</feature>
<dbReference type="InterPro" id="IPR051395">
    <property type="entry name" value="Cytochrome_c_Peroxidase/MauG"/>
</dbReference>
<dbReference type="InterPro" id="IPR026259">
    <property type="entry name" value="MauG/Cytc_peroxidase"/>
</dbReference>
<dbReference type="EMBL" id="LAJX01000111">
    <property type="protein sequence ID" value="KJV06436.1"/>
    <property type="molecule type" value="Genomic_DNA"/>
</dbReference>
<evidence type="ECO:0000256" key="2">
    <source>
        <dbReference type="ARBA" id="ARBA00022617"/>
    </source>
</evidence>
<evidence type="ECO:0000256" key="3">
    <source>
        <dbReference type="ARBA" id="ARBA00022723"/>
    </source>
</evidence>
<evidence type="ECO:0000259" key="10">
    <source>
        <dbReference type="PROSITE" id="PS51007"/>
    </source>
</evidence>
<feature type="binding site" description="covalent" evidence="8">
    <location>
        <position position="64"/>
    </location>
    <ligand>
        <name>heme c</name>
        <dbReference type="ChEBI" id="CHEBI:61717"/>
        <label>1</label>
    </ligand>
</feature>
<dbReference type="Pfam" id="PF03150">
    <property type="entry name" value="CCP_MauG"/>
    <property type="match status" value="1"/>
</dbReference>
<evidence type="ECO:0000256" key="9">
    <source>
        <dbReference type="PIRSR" id="PIRSR000294-2"/>
    </source>
</evidence>
<dbReference type="GO" id="GO:0046872">
    <property type="term" value="F:metal ion binding"/>
    <property type="evidence" value="ECO:0007669"/>
    <property type="project" value="UniProtKB-KW"/>
</dbReference>
<dbReference type="InterPro" id="IPR036909">
    <property type="entry name" value="Cyt_c-like_dom_sf"/>
</dbReference>
<keyword evidence="7 9" id="KW-0408">Iron</keyword>
<sequence>MKHQTNLLNRLACIMVWLCLAWPVFALESLAPLPLSTNVDEAKRQLGERLFHDNKLSAQNNRSCASCHPLDHAAMDGLPRAEANDGTHSLRNTPSLFNVGFNFFYNWDGVVSTLEAHTEKVMLNPKVMNTSWSALLASLQADADYKKAFTQVYPTGLIKENIVDAMVNFERSLITPNSRFDQFLRGNQHALSDSEQQGYRLFTSLGCAACHQGINIGGNLFQKFGVFAQPKSLAKDPGRYSVTNNERDKGVYRVPSLRNVAVTAPYFHDGSAATLAEAVDTMAHDQLGRTLSEQERNLLLEFLTTLTGEYQGKPVVGGVVTSQ</sequence>
<dbReference type="GO" id="GO:0020037">
    <property type="term" value="F:heme binding"/>
    <property type="evidence" value="ECO:0007669"/>
    <property type="project" value="InterPro"/>
</dbReference>
<feature type="binding site" description="covalent" evidence="8">
    <location>
        <position position="207"/>
    </location>
    <ligand>
        <name>heme c</name>
        <dbReference type="ChEBI" id="CHEBI:61717"/>
        <label>2</label>
    </ligand>
</feature>
<feature type="binding site" description="axial binding residue" evidence="9">
    <location>
        <position position="211"/>
    </location>
    <ligand>
        <name>heme c</name>
        <dbReference type="ChEBI" id="CHEBI:61717"/>
        <label>2</label>
    </ligand>
    <ligandPart>
        <name>Fe</name>
        <dbReference type="ChEBI" id="CHEBI:18248"/>
    </ligandPart>
</feature>
<comment type="subcellular location">
    <subcellularLocation>
        <location evidence="1">Periplasm</location>
    </subcellularLocation>
</comment>
<name>A0A0F3II61_9GAMM</name>
<evidence type="ECO:0000256" key="8">
    <source>
        <dbReference type="PIRSR" id="PIRSR000294-1"/>
    </source>
</evidence>
<feature type="binding site" description="covalent" evidence="8">
    <location>
        <position position="210"/>
    </location>
    <ligand>
        <name>heme c</name>
        <dbReference type="ChEBI" id="CHEBI:61717"/>
        <label>2</label>
    </ligand>
</feature>
<dbReference type="GO" id="GO:0009055">
    <property type="term" value="F:electron transfer activity"/>
    <property type="evidence" value="ECO:0007669"/>
    <property type="project" value="InterPro"/>
</dbReference>
<keyword evidence="4" id="KW-0732">Signal</keyword>
<accession>A0A0F3II61</accession>
<proteinExistence type="predicted"/>
<dbReference type="SUPFAM" id="SSF46626">
    <property type="entry name" value="Cytochrome c"/>
    <property type="match status" value="2"/>
</dbReference>
<feature type="binding site" description="axial binding residue" evidence="9">
    <location>
        <position position="282"/>
    </location>
    <ligand>
        <name>heme c</name>
        <dbReference type="ChEBI" id="CHEBI:61717"/>
        <label>2</label>
    </ligand>
    <ligandPart>
        <name>Fe</name>
        <dbReference type="ChEBI" id="CHEBI:18248"/>
    </ligandPart>
</feature>
<evidence type="ECO:0000256" key="1">
    <source>
        <dbReference type="ARBA" id="ARBA00004418"/>
    </source>
</evidence>
<dbReference type="PROSITE" id="PS51007">
    <property type="entry name" value="CYTC"/>
    <property type="match status" value="1"/>
</dbReference>
<keyword evidence="5" id="KW-0574">Periplasm</keyword>
<dbReference type="GO" id="GO:0004130">
    <property type="term" value="F:cytochrome-c peroxidase activity"/>
    <property type="evidence" value="ECO:0007669"/>
    <property type="project" value="TreeGrafter"/>
</dbReference>
<evidence type="ECO:0000256" key="4">
    <source>
        <dbReference type="ARBA" id="ARBA00022729"/>
    </source>
</evidence>
<comment type="cofactor">
    <cofactor evidence="8">
        <name>heme</name>
        <dbReference type="ChEBI" id="CHEBI:30413"/>
    </cofactor>
    <text evidence="8">Binds 2 heme groups.</text>
</comment>
<evidence type="ECO:0000256" key="5">
    <source>
        <dbReference type="ARBA" id="ARBA00022764"/>
    </source>
</evidence>
<dbReference type="GO" id="GO:0042597">
    <property type="term" value="C:periplasmic space"/>
    <property type="evidence" value="ECO:0007669"/>
    <property type="project" value="UniProtKB-SubCell"/>
</dbReference>
<organism evidence="11 12">
    <name type="scientific">Methylocucumis oryzae</name>
    <dbReference type="NCBI Taxonomy" id="1632867"/>
    <lineage>
        <taxon>Bacteria</taxon>
        <taxon>Pseudomonadati</taxon>
        <taxon>Pseudomonadota</taxon>
        <taxon>Gammaproteobacteria</taxon>
        <taxon>Methylococcales</taxon>
        <taxon>Methylococcaceae</taxon>
        <taxon>Methylocucumis</taxon>
    </lineage>
</organism>
<dbReference type="Gene3D" id="1.10.760.10">
    <property type="entry name" value="Cytochrome c-like domain"/>
    <property type="match status" value="2"/>
</dbReference>
<evidence type="ECO:0000313" key="11">
    <source>
        <dbReference type="EMBL" id="KJV06436.1"/>
    </source>
</evidence>
<protein>
    <submittedName>
        <fullName evidence="11">Cytochrome B6</fullName>
    </submittedName>
</protein>
<dbReference type="PANTHER" id="PTHR30600">
    <property type="entry name" value="CYTOCHROME C PEROXIDASE-RELATED"/>
    <property type="match status" value="1"/>
</dbReference>
<evidence type="ECO:0000256" key="7">
    <source>
        <dbReference type="ARBA" id="ARBA00023004"/>
    </source>
</evidence>
<comment type="caution">
    <text evidence="11">The sequence shown here is derived from an EMBL/GenBank/DDBJ whole genome shotgun (WGS) entry which is preliminary data.</text>
</comment>
<dbReference type="PIRSF" id="PIRSF000294">
    <property type="entry name" value="Cytochrome-c_peroxidase"/>
    <property type="match status" value="1"/>
</dbReference>
<evidence type="ECO:0000256" key="6">
    <source>
        <dbReference type="ARBA" id="ARBA00023002"/>
    </source>
</evidence>
<dbReference type="InterPro" id="IPR009056">
    <property type="entry name" value="Cyt_c-like_dom"/>
</dbReference>
<evidence type="ECO:0000313" key="12">
    <source>
        <dbReference type="Proteomes" id="UP000033684"/>
    </source>
</evidence>
<dbReference type="PATRIC" id="fig|1632867.3.peg.373"/>
<comment type="PTM">
    <text evidence="8">Binds 2 heme groups per subunit.</text>
</comment>
<gene>
    <name evidence="11" type="ORF">VZ94_11225</name>
</gene>
<reference evidence="11 12" key="2">
    <citation type="journal article" date="2016" name="Microb. Ecol.">
        <title>Genome Characteristics of a Novel Type I Methanotroph (Sn10-6) Isolated from a Flooded Indian Rice Field.</title>
        <authorList>
            <person name="Rahalkar M.C."/>
            <person name="Pandit P.S."/>
            <person name="Dhakephalkar P.K."/>
            <person name="Pore S."/>
            <person name="Arora P."/>
            <person name="Kapse N."/>
        </authorList>
    </citation>
    <scope>NUCLEOTIDE SEQUENCE [LARGE SCALE GENOMIC DNA]</scope>
    <source>
        <strain evidence="11 12">Sn10-6</strain>
    </source>
</reference>
<dbReference type="OrthoDB" id="9805202at2"/>
<dbReference type="InterPro" id="IPR004852">
    <property type="entry name" value="Di-haem_cyt_c_peroxidsae"/>
</dbReference>
<dbReference type="AlphaFoldDB" id="A0A0F3II61"/>
<keyword evidence="2 8" id="KW-0349">Heme</keyword>
<feature type="binding site" description="covalent" evidence="8">
    <location>
        <position position="67"/>
    </location>
    <ligand>
        <name>heme c</name>
        <dbReference type="ChEBI" id="CHEBI:61717"/>
        <label>1</label>
    </ligand>
</feature>